<dbReference type="Gramene" id="Bo7g030690.1">
    <property type="protein sequence ID" value="Bo7g030690.1"/>
    <property type="gene ID" value="Bo7g030690"/>
</dbReference>
<organism evidence="2 3">
    <name type="scientific">Brassica oleracea var. oleracea</name>
    <dbReference type="NCBI Taxonomy" id="109376"/>
    <lineage>
        <taxon>Eukaryota</taxon>
        <taxon>Viridiplantae</taxon>
        <taxon>Streptophyta</taxon>
        <taxon>Embryophyta</taxon>
        <taxon>Tracheophyta</taxon>
        <taxon>Spermatophyta</taxon>
        <taxon>Magnoliopsida</taxon>
        <taxon>eudicotyledons</taxon>
        <taxon>Gunneridae</taxon>
        <taxon>Pentapetalae</taxon>
        <taxon>rosids</taxon>
        <taxon>malvids</taxon>
        <taxon>Brassicales</taxon>
        <taxon>Brassicaceae</taxon>
        <taxon>Brassiceae</taxon>
        <taxon>Brassica</taxon>
    </lineage>
</organism>
<reference evidence="2 3" key="1">
    <citation type="journal article" date="2014" name="Genome Biol.">
        <title>Transcriptome and methylome profiling reveals relics of genome dominance in the mesopolyploid Brassica oleracea.</title>
        <authorList>
            <person name="Parkin I.A."/>
            <person name="Koh C."/>
            <person name="Tang H."/>
            <person name="Robinson S.J."/>
            <person name="Kagale S."/>
            <person name="Clarke W.E."/>
            <person name="Town C.D."/>
            <person name="Nixon J."/>
            <person name="Krishnakumar V."/>
            <person name="Bidwell S.L."/>
            <person name="Denoeud F."/>
            <person name="Belcram H."/>
            <person name="Links M.G."/>
            <person name="Just J."/>
            <person name="Clarke C."/>
            <person name="Bender T."/>
            <person name="Huebert T."/>
            <person name="Mason A.S."/>
            <person name="Pires J.C."/>
            <person name="Barker G."/>
            <person name="Moore J."/>
            <person name="Walley P.G."/>
            <person name="Manoli S."/>
            <person name="Batley J."/>
            <person name="Edwards D."/>
            <person name="Nelson M.N."/>
            <person name="Wang X."/>
            <person name="Paterson A.H."/>
            <person name="King G."/>
            <person name="Bancroft I."/>
            <person name="Chalhoub B."/>
            <person name="Sharpe A.G."/>
        </authorList>
    </citation>
    <scope>NUCLEOTIDE SEQUENCE</scope>
    <source>
        <strain evidence="2 3">cv. TO1000</strain>
    </source>
</reference>
<proteinExistence type="predicted"/>
<reference evidence="2" key="2">
    <citation type="submission" date="2015-03" db="UniProtKB">
        <authorList>
            <consortium name="EnsemblPlants"/>
        </authorList>
    </citation>
    <scope>IDENTIFICATION</scope>
</reference>
<accession>A0A0D3D4N1</accession>
<sequence>MEEEIVGSQRSVTVDYVFYLYYRRHKRIHEELSTIGHLFKWIEDAVCEQVEDAIPKLEIIDRKITKTKTEVDELKTLIEDLKKDVARSKIEIRNWKALMAVCLLCVLWLCC</sequence>
<keyword evidence="1" id="KW-0175">Coiled coil</keyword>
<evidence type="ECO:0000256" key="1">
    <source>
        <dbReference type="SAM" id="Coils"/>
    </source>
</evidence>
<keyword evidence="3" id="KW-1185">Reference proteome</keyword>
<evidence type="ECO:0000313" key="2">
    <source>
        <dbReference type="EnsemblPlants" id="Bo7g030690.1"/>
    </source>
</evidence>
<protein>
    <submittedName>
        <fullName evidence="2">Uncharacterized protein</fullName>
    </submittedName>
</protein>
<feature type="coiled-coil region" evidence="1">
    <location>
        <begin position="64"/>
        <end position="98"/>
    </location>
</feature>
<dbReference type="AlphaFoldDB" id="A0A0D3D4N1"/>
<dbReference type="EnsemblPlants" id="Bo7g030690.1">
    <property type="protein sequence ID" value="Bo7g030690.1"/>
    <property type="gene ID" value="Bo7g030690"/>
</dbReference>
<dbReference type="HOGENOM" id="CLU_2161948_0_0_1"/>
<dbReference type="Proteomes" id="UP000032141">
    <property type="component" value="Chromosome C7"/>
</dbReference>
<name>A0A0D3D4N1_BRAOL</name>
<evidence type="ECO:0000313" key="3">
    <source>
        <dbReference type="Proteomes" id="UP000032141"/>
    </source>
</evidence>